<dbReference type="GO" id="GO:0016020">
    <property type="term" value="C:membrane"/>
    <property type="evidence" value="ECO:0007669"/>
    <property type="project" value="UniProtKB-SubCell"/>
</dbReference>
<evidence type="ECO:0000256" key="1">
    <source>
        <dbReference type="ARBA" id="ARBA00004370"/>
    </source>
</evidence>
<dbReference type="AlphaFoldDB" id="A0A2A2A8B2"/>
<accession>A0A2A2A8B2</accession>
<organism evidence="7 9">
    <name type="scientific">Vandammella animalimorsus</name>
    <dbReference type="NCBI Taxonomy" id="2029117"/>
    <lineage>
        <taxon>Bacteria</taxon>
        <taxon>Pseudomonadati</taxon>
        <taxon>Pseudomonadota</taxon>
        <taxon>Betaproteobacteria</taxon>
        <taxon>Burkholderiales</taxon>
        <taxon>Comamonadaceae</taxon>
        <taxon>Vandammella</taxon>
    </lineage>
</organism>
<evidence type="ECO:0000313" key="8">
    <source>
        <dbReference type="EMBL" id="PAT43116.1"/>
    </source>
</evidence>
<dbReference type="Proteomes" id="UP000217999">
    <property type="component" value="Unassembled WGS sequence"/>
</dbReference>
<gene>
    <name evidence="7" type="ORF">CK620_10460</name>
    <name evidence="8" type="ORF">CK621_06185</name>
</gene>
<feature type="transmembrane region" description="Helical" evidence="5">
    <location>
        <begin position="51"/>
        <end position="70"/>
    </location>
</feature>
<protein>
    <recommendedName>
        <fullName evidence="6">TMEM205-like domain-containing protein</fullName>
    </recommendedName>
</protein>
<accession>A0A2A2AZ58</accession>
<comment type="subcellular location">
    <subcellularLocation>
        <location evidence="1">Membrane</location>
    </subcellularLocation>
</comment>
<dbReference type="Pfam" id="PF13664">
    <property type="entry name" value="DUF4149"/>
    <property type="match status" value="1"/>
</dbReference>
<keyword evidence="2 5" id="KW-0812">Transmembrane</keyword>
<comment type="caution">
    <text evidence="7">The sequence shown here is derived from an EMBL/GenBank/DDBJ whole genome shotgun (WGS) entry which is preliminary data.</text>
</comment>
<evidence type="ECO:0000313" key="7">
    <source>
        <dbReference type="EMBL" id="PAT34066.1"/>
    </source>
</evidence>
<evidence type="ECO:0000256" key="5">
    <source>
        <dbReference type="SAM" id="Phobius"/>
    </source>
</evidence>
<evidence type="ECO:0000313" key="10">
    <source>
        <dbReference type="Proteomes" id="UP000218439"/>
    </source>
</evidence>
<proteinExistence type="predicted"/>
<reference evidence="9 10" key="1">
    <citation type="submission" date="2017-08" db="EMBL/GenBank/DDBJ databases">
        <title>WGS of Clinical strains of the CDC Group NO-1 linked to zoonotic infections in humans.</title>
        <authorList>
            <person name="Bernier A.-M."/>
            <person name="Bernard K."/>
        </authorList>
    </citation>
    <scope>NUCLEOTIDE SEQUENCE [LARGE SCALE GENOMIC DNA]</scope>
    <source>
        <strain evidence="7 9">NML03-0146</strain>
        <strain evidence="8 10">NML120219</strain>
    </source>
</reference>
<evidence type="ECO:0000259" key="6">
    <source>
        <dbReference type="Pfam" id="PF13664"/>
    </source>
</evidence>
<dbReference type="RefSeq" id="WP_095550243.1">
    <property type="nucleotide sequence ID" value="NZ_NSJE01000007.1"/>
</dbReference>
<feature type="domain" description="TMEM205-like" evidence="6">
    <location>
        <begin position="16"/>
        <end position="117"/>
    </location>
</feature>
<feature type="transmembrane region" description="Helical" evidence="5">
    <location>
        <begin position="90"/>
        <end position="110"/>
    </location>
</feature>
<keyword evidence="3 5" id="KW-1133">Transmembrane helix</keyword>
<sequence>MSTLRHVLLQRLPVMAAALWWGGLSVVGFLSVPLLFANLPAAQAGQVAAKLFTAMTWLSVACGMLLVFLLKPARGGDGATAGAAAAPAPLAWTGWALAGVVLALLVEFGIAPRIVARENLALWHNLATALYVLQWLCAAVLLWRLGGRR</sequence>
<feature type="transmembrane region" description="Helical" evidence="5">
    <location>
        <begin position="20"/>
        <end position="39"/>
    </location>
</feature>
<dbReference type="Proteomes" id="UP000218439">
    <property type="component" value="Unassembled WGS sequence"/>
</dbReference>
<dbReference type="InterPro" id="IPR025423">
    <property type="entry name" value="TMEM205-like"/>
</dbReference>
<feature type="transmembrane region" description="Helical" evidence="5">
    <location>
        <begin position="122"/>
        <end position="143"/>
    </location>
</feature>
<evidence type="ECO:0000256" key="4">
    <source>
        <dbReference type="ARBA" id="ARBA00023136"/>
    </source>
</evidence>
<dbReference type="EMBL" id="NSJF01000005">
    <property type="protein sequence ID" value="PAT34066.1"/>
    <property type="molecule type" value="Genomic_DNA"/>
</dbReference>
<name>A0A2A2A8B2_9BURK</name>
<keyword evidence="4 5" id="KW-0472">Membrane</keyword>
<evidence type="ECO:0000256" key="2">
    <source>
        <dbReference type="ARBA" id="ARBA00022692"/>
    </source>
</evidence>
<evidence type="ECO:0000313" key="9">
    <source>
        <dbReference type="Proteomes" id="UP000217999"/>
    </source>
</evidence>
<dbReference type="EMBL" id="NSJE01000007">
    <property type="protein sequence ID" value="PAT43116.1"/>
    <property type="molecule type" value="Genomic_DNA"/>
</dbReference>
<evidence type="ECO:0000256" key="3">
    <source>
        <dbReference type="ARBA" id="ARBA00022989"/>
    </source>
</evidence>